<name>A0AAE3MHP4_9BACT</name>
<reference evidence="5" key="1">
    <citation type="submission" date="2022-10" db="EMBL/GenBank/DDBJ databases">
        <authorList>
            <person name="Yu W.X."/>
        </authorList>
    </citation>
    <scope>NUCLEOTIDE SEQUENCE</scope>
    <source>
        <strain evidence="5">D04</strain>
    </source>
</reference>
<dbReference type="SUPFAM" id="SSF51126">
    <property type="entry name" value="Pectin lyase-like"/>
    <property type="match status" value="1"/>
</dbReference>
<dbReference type="Pfam" id="PF21348">
    <property type="entry name" value="RGL11_C"/>
    <property type="match status" value="1"/>
</dbReference>
<organism evidence="5 6">
    <name type="scientific">Plebeiibacterium marinum</name>
    <dbReference type="NCBI Taxonomy" id="2992111"/>
    <lineage>
        <taxon>Bacteria</taxon>
        <taxon>Pseudomonadati</taxon>
        <taxon>Bacteroidota</taxon>
        <taxon>Bacteroidia</taxon>
        <taxon>Marinilabiliales</taxon>
        <taxon>Marinilabiliaceae</taxon>
        <taxon>Plebeiibacterium</taxon>
    </lineage>
</organism>
<keyword evidence="6" id="KW-1185">Reference proteome</keyword>
<evidence type="ECO:0000313" key="6">
    <source>
        <dbReference type="Proteomes" id="UP001207408"/>
    </source>
</evidence>
<dbReference type="EMBL" id="JAPDPI010000059">
    <property type="protein sequence ID" value="MCW3807764.1"/>
    <property type="molecule type" value="Genomic_DNA"/>
</dbReference>
<dbReference type="PANTHER" id="PTHR43118:SF1">
    <property type="entry name" value="RHAMNOGALACTURONAN LYASE (EUROFUNG)"/>
    <property type="match status" value="1"/>
</dbReference>
<dbReference type="Gene3D" id="2.60.40.10">
    <property type="entry name" value="Immunoglobulins"/>
    <property type="match status" value="1"/>
</dbReference>
<dbReference type="InterPro" id="IPR049366">
    <property type="entry name" value="RGL11_C"/>
</dbReference>
<protein>
    <submittedName>
        <fullName evidence="5">Autotransporter-associated beta strand repeat-containing protein</fullName>
    </submittedName>
</protein>
<evidence type="ECO:0000259" key="3">
    <source>
        <dbReference type="Pfam" id="PF18962"/>
    </source>
</evidence>
<dbReference type="NCBIfam" id="TIGR02601">
    <property type="entry name" value="autotrns_rpt"/>
    <property type="match status" value="3"/>
</dbReference>
<dbReference type="NCBIfam" id="TIGR04183">
    <property type="entry name" value="Por_Secre_tail"/>
    <property type="match status" value="1"/>
</dbReference>
<dbReference type="Pfam" id="PF18370">
    <property type="entry name" value="RGI_lyase"/>
    <property type="match status" value="1"/>
</dbReference>
<feature type="domain" description="Rhamnogalacturonan I lyase beta-sheet" evidence="2">
    <location>
        <begin position="28"/>
        <end position="112"/>
    </location>
</feature>
<dbReference type="Pfam" id="PF18962">
    <property type="entry name" value="Por_Secre_tail"/>
    <property type="match status" value="1"/>
</dbReference>
<evidence type="ECO:0000259" key="4">
    <source>
        <dbReference type="Pfam" id="PF21348"/>
    </source>
</evidence>
<proteinExistence type="predicted"/>
<feature type="domain" description="Rhamnogalacturonan lyase family 11 C-terminal" evidence="4">
    <location>
        <begin position="124"/>
        <end position="607"/>
    </location>
</feature>
<dbReference type="PANTHER" id="PTHR43118">
    <property type="entry name" value="RHAMNOGALACTURONAN LYASE (EUROFUNG)"/>
    <property type="match status" value="1"/>
</dbReference>
<keyword evidence="1" id="KW-0732">Signal</keyword>
<dbReference type="CDD" id="cd10318">
    <property type="entry name" value="RGL11"/>
    <property type="match status" value="1"/>
</dbReference>
<dbReference type="SUPFAM" id="SSF69318">
    <property type="entry name" value="Integrin alpha N-terminal domain"/>
    <property type="match status" value="1"/>
</dbReference>
<dbReference type="InterPro" id="IPR028994">
    <property type="entry name" value="Integrin_alpha_N"/>
</dbReference>
<dbReference type="RefSeq" id="WP_301202223.1">
    <property type="nucleotide sequence ID" value="NZ_JAPDPI010000059.1"/>
</dbReference>
<dbReference type="InterPro" id="IPR034641">
    <property type="entry name" value="RGL11"/>
</dbReference>
<comment type="caution">
    <text evidence="5">The sequence shown here is derived from an EMBL/GenBank/DDBJ whole genome shotgun (WGS) entry which is preliminary data.</text>
</comment>
<evidence type="ECO:0000259" key="2">
    <source>
        <dbReference type="Pfam" id="PF18370"/>
    </source>
</evidence>
<evidence type="ECO:0000256" key="1">
    <source>
        <dbReference type="ARBA" id="ARBA00022729"/>
    </source>
</evidence>
<gene>
    <name evidence="5" type="ORF">OM074_19200</name>
</gene>
<evidence type="ECO:0000313" key="5">
    <source>
        <dbReference type="EMBL" id="MCW3807764.1"/>
    </source>
</evidence>
<dbReference type="Pfam" id="PF12951">
    <property type="entry name" value="PATR"/>
    <property type="match status" value="4"/>
</dbReference>
<accession>A0AAE3MHP4</accession>
<feature type="domain" description="Secretion system C-terminal sorting" evidence="3">
    <location>
        <begin position="1452"/>
        <end position="1524"/>
    </location>
</feature>
<dbReference type="InterPro" id="IPR011050">
    <property type="entry name" value="Pectin_lyase_fold/virulence"/>
</dbReference>
<dbReference type="Proteomes" id="UP001207408">
    <property type="component" value="Unassembled WGS sequence"/>
</dbReference>
<dbReference type="InterPro" id="IPR013425">
    <property type="entry name" value="Autotrns_rpt"/>
</dbReference>
<dbReference type="InterPro" id="IPR026444">
    <property type="entry name" value="Secre_tail"/>
</dbReference>
<sequence length="1525" mass="164169">MMKSTFTNYRSIALVIVLMITFGVYGQRKMEELNRGVLAVRDGSNNYISWRILGTELRDVTYNVYRDGTQINSEPIEGASNYIDNAGSISSQYTVSAIVEGVEQSQSEAATVLATNYLDIPVRAINGSYDTYELNDASVGDLDGDGDYEVVVKRLSLADLGSTDYHYLEAYELDGTFMWAINLGPNIHNKVEVNFLVYDFDEDGKAEVITRTSDGMIDGVGNNIGDRDNDGRIDDYAFAYNSSYYRVEGPDYISVFDGQTGEELAWDYYIERDPLSQWGDPGMNASQLGHRATKCMWTVAYLDGKHPSFVNSRGIYHRTKLEAWDWDGTNLTKRWAFDSGDSGEYYGQGNHNLSCADVDDDGRDEIVYGSMTVDHDGNGLYSTGTGHGDAIHVSDMDPDRPGLEIWNCLESSMGTTYRDAKTGEILIRYRSNRDCGRCAAGDISAETDGFELWGAAECPMYDTEGNVVGESNVPMNFMIWWDGDKMREFQDHAFSSTTGIGVPVISKYDDGLKDNYAVLTATGTTTNNWTKGTPCLQADIFGDWREEMMVRTTDNTALRIFTTTDYTDYRMPTLMHEPQYRIAVAWQNNSYNQPPHTAIYLGNETEDAVPYPMSNGKTVWVSGPDFGSGSANWQDEDGNSVSYSNDQHILFDYTGDNSSDVNLVSTVSPKSVTVHSFEDYTFSGTGQLSGSMELLKAGTGKLTLDNANDFTGTTKLYYGGLLVNNTLANSNVEVCMFGELYLNGTLGNGLLVKSRGKFNIGSQENAVATVSIQNGLELNKGSKTYFDLSSTFDGSNDQVNLSGNVIVNGACSLIFNRLEGVLNPGDYDLITFDGEFQGSIDDLTIVGLNDVACELLVANGKLTLRVLEVRSATSIVWAGGVNNIWDFAGAENWDNNGVADWFLGNDEVTFNDEGTQTSVDITEIVPIGSMTVEGTQDYTFDGAGMISGTGGLVKNGTGKLLVNNVNDFTGPVALNGGYVQVDYISNGGKSGPLGASAKDAANFTIDGAILSVVGNTTSTDRSFTIGDKNATLYVNGESLTVDGQFTGTGELVKEGNGTLILNESSSHTATQINSGTLKLNTENANLSGLGSKVTIKDAALQMLNSTGSYSDINWDIEVPSGYSATIGLDGRCTMNGALTGGGTVVLITPYVRPELLGDWSAFTGQINAITTSNGWLILGNANGYAASSIDLGDNVFGVYRHSTDATIEIGELTGSSSSVLGSGGEASNTITWKIGGKNTSVQFDGRITNSQFKNSGSQAAIIKTGSGRWTLTNASTYTGGTSIERGTLIVSNTSGSATGTGAIVVNRSSALAGTGSVSGAVTVKSRGYLMPGLTSTLGILTINNDVTLEDGSICYMKMDAGAMSNDKIYSSGTVNISGTLTLSLINGTYTSGQAYKILDVNAINGEFTAISPATPGDGLYWDTSSLYVNGILRVTDVPTSIFNPEISSVFNVYPNPAENFVWINLPEADGEARVEIRNISGRTLQNKMISINGETKLELDNLNAGLYIIWIEVNGKLFHSKLMVK</sequence>
<dbReference type="InterPro" id="IPR041624">
    <property type="entry name" value="RGI_lyase"/>
</dbReference>
<dbReference type="InterPro" id="IPR013783">
    <property type="entry name" value="Ig-like_fold"/>
</dbReference>